<evidence type="ECO:0000256" key="3">
    <source>
        <dbReference type="ARBA" id="ARBA00022824"/>
    </source>
</evidence>
<proteinExistence type="predicted"/>
<evidence type="ECO:0000256" key="4">
    <source>
        <dbReference type="ARBA" id="ARBA00023136"/>
    </source>
</evidence>
<dbReference type="GO" id="GO:0032933">
    <property type="term" value="P:SREBP signaling pathway"/>
    <property type="evidence" value="ECO:0007669"/>
    <property type="project" value="InterPro"/>
</dbReference>
<reference evidence="5 6" key="1">
    <citation type="submission" date="2014-03" db="EMBL/GenBank/DDBJ databases">
        <title>Draft genome of the hookworm Oesophagostomum dentatum.</title>
        <authorList>
            <person name="Mitreva M."/>
        </authorList>
    </citation>
    <scope>NUCLEOTIDE SEQUENCE [LARGE SCALE GENOMIC DNA]</scope>
    <source>
        <strain evidence="5 6">OD-Hann</strain>
    </source>
</reference>
<organism evidence="5 6">
    <name type="scientific">Oesophagostomum dentatum</name>
    <name type="common">Nodular worm</name>
    <dbReference type="NCBI Taxonomy" id="61180"/>
    <lineage>
        <taxon>Eukaryota</taxon>
        <taxon>Metazoa</taxon>
        <taxon>Ecdysozoa</taxon>
        <taxon>Nematoda</taxon>
        <taxon>Chromadorea</taxon>
        <taxon>Rhabditida</taxon>
        <taxon>Rhabditina</taxon>
        <taxon>Rhabditomorpha</taxon>
        <taxon>Strongyloidea</taxon>
        <taxon>Strongylidae</taxon>
        <taxon>Oesophagostomum</taxon>
    </lineage>
</organism>
<dbReference type="GO" id="GO:0005789">
    <property type="term" value="C:endoplasmic reticulum membrane"/>
    <property type="evidence" value="ECO:0007669"/>
    <property type="project" value="InterPro"/>
</dbReference>
<dbReference type="InterPro" id="IPR030225">
    <property type="entry name" value="SCAP"/>
</dbReference>
<keyword evidence="3" id="KW-0256">Endoplasmic reticulum</keyword>
<comment type="subcellular location">
    <subcellularLocation>
        <location evidence="2">Endomembrane system</location>
    </subcellularLocation>
    <subcellularLocation>
        <location evidence="1">Endoplasmic reticulum</location>
    </subcellularLocation>
</comment>
<evidence type="ECO:0000256" key="1">
    <source>
        <dbReference type="ARBA" id="ARBA00004240"/>
    </source>
</evidence>
<dbReference type="GO" id="GO:0032934">
    <property type="term" value="F:sterol binding"/>
    <property type="evidence" value="ECO:0007669"/>
    <property type="project" value="InterPro"/>
</dbReference>
<protein>
    <submittedName>
        <fullName evidence="5">Uncharacterized protein</fullName>
    </submittedName>
</protein>
<dbReference type="GO" id="GO:0045540">
    <property type="term" value="P:regulation of cholesterol biosynthetic process"/>
    <property type="evidence" value="ECO:0007669"/>
    <property type="project" value="TreeGrafter"/>
</dbReference>
<keyword evidence="4" id="KW-0472">Membrane</keyword>
<name>A0A0B1T7R5_OESDE</name>
<evidence type="ECO:0000313" key="5">
    <source>
        <dbReference type="EMBL" id="KHJ93294.1"/>
    </source>
</evidence>
<dbReference type="GO" id="GO:0032936">
    <property type="term" value="C:SREBP-SCAP complex"/>
    <property type="evidence" value="ECO:0007669"/>
    <property type="project" value="TreeGrafter"/>
</dbReference>
<dbReference type="Proteomes" id="UP000053660">
    <property type="component" value="Unassembled WGS sequence"/>
</dbReference>
<sequence length="123" mass="13769">MPNSRTTLRDRVAQAYHDYGRLCSAHPRACLAMSLITMVVLSYPTFTKFRLPVNSPISIYWDSKPYPDPGGKTLSHGLKNTFLQQVVIRGSVDPWVPSNLTFEQVNEGIVGCGLGLEKLRIYV</sequence>
<dbReference type="EMBL" id="KN550844">
    <property type="protein sequence ID" value="KHJ93294.1"/>
    <property type="molecule type" value="Genomic_DNA"/>
</dbReference>
<dbReference type="GO" id="GO:0000139">
    <property type="term" value="C:Golgi membrane"/>
    <property type="evidence" value="ECO:0007669"/>
    <property type="project" value="InterPro"/>
</dbReference>
<dbReference type="AlphaFoldDB" id="A0A0B1T7R5"/>
<gene>
    <name evidence="5" type="ORF">OESDEN_06797</name>
</gene>
<evidence type="ECO:0000256" key="2">
    <source>
        <dbReference type="ARBA" id="ARBA00004308"/>
    </source>
</evidence>
<evidence type="ECO:0000313" key="6">
    <source>
        <dbReference type="Proteomes" id="UP000053660"/>
    </source>
</evidence>
<keyword evidence="6" id="KW-1185">Reference proteome</keyword>
<accession>A0A0B1T7R5</accession>
<dbReference type="PANTHER" id="PTHR46378:SF1">
    <property type="entry name" value="STEROL REGULATORY ELEMENT-BINDING PROTEIN CLEAVAGE-ACTIVATING PROTEIN"/>
    <property type="match status" value="1"/>
</dbReference>
<dbReference type="OrthoDB" id="60477at2759"/>
<dbReference type="PANTHER" id="PTHR46378">
    <property type="entry name" value="STEROL REGULATORY ELEMENT-BINDING PROTEIN CLEAVAGE-ACTIVATING PROTEIN"/>
    <property type="match status" value="1"/>
</dbReference>